<accession>A0A4C2E286</accession>
<organism evidence="3 4">
    <name type="scientific">Zygosaccharomyces mellis</name>
    <dbReference type="NCBI Taxonomy" id="42258"/>
    <lineage>
        <taxon>Eukaryota</taxon>
        <taxon>Fungi</taxon>
        <taxon>Dikarya</taxon>
        <taxon>Ascomycota</taxon>
        <taxon>Saccharomycotina</taxon>
        <taxon>Saccharomycetes</taxon>
        <taxon>Saccharomycetales</taxon>
        <taxon>Saccharomycetaceae</taxon>
        <taxon>Zygosaccharomyces</taxon>
    </lineage>
</organism>
<evidence type="ECO:0000256" key="1">
    <source>
        <dbReference type="SAM" id="MobiDB-lite"/>
    </source>
</evidence>
<dbReference type="OrthoDB" id="4091233at2759"/>
<evidence type="ECO:0000259" key="2">
    <source>
        <dbReference type="Pfam" id="PF14510"/>
    </source>
</evidence>
<comment type="caution">
    <text evidence="3">The sequence shown here is derived from an EMBL/GenBank/DDBJ whole genome shotgun (WGS) entry which is preliminary data.</text>
</comment>
<reference evidence="3 4" key="1">
    <citation type="submission" date="2019-01" db="EMBL/GenBank/DDBJ databases">
        <title>Draft Genome Sequencing of Zygosaccharomyces mellis Ca-7.</title>
        <authorList>
            <person name="Shiwa Y."/>
            <person name="Kanesaki Y."/>
            <person name="Ishige T."/>
            <person name="Mura K."/>
            <person name="Hori T."/>
            <person name="Tamura T."/>
        </authorList>
    </citation>
    <scope>NUCLEOTIDE SEQUENCE [LARGE SCALE GENOMIC DNA]</scope>
    <source>
        <strain evidence="3 4">Ca-7</strain>
    </source>
</reference>
<name>A0A4C2E286_9SACH</name>
<protein>
    <recommendedName>
        <fullName evidence="2">Pleiotropic ABC efflux transporter N-terminal domain-containing protein</fullName>
    </recommendedName>
</protein>
<feature type="region of interest" description="Disordered" evidence="1">
    <location>
        <begin position="1"/>
        <end position="28"/>
    </location>
</feature>
<evidence type="ECO:0000313" key="4">
    <source>
        <dbReference type="Proteomes" id="UP000301737"/>
    </source>
</evidence>
<keyword evidence="4" id="KW-1185">Reference proteome</keyword>
<dbReference type="InterPro" id="IPR029481">
    <property type="entry name" value="ABC_trans_N"/>
</dbReference>
<dbReference type="AlphaFoldDB" id="A0A4C2E286"/>
<sequence length="164" mass="18273">MEKDNGNEIGNSKGYEEGSDNGCYEGLDQNASQSIKDLAHSLLEETNESVYDVGKGVNPVFMDKSGDDYNPKVDPTNDEFSSKEWIKNLSTIINSDPKFYKPYTLGCSWRDLSAVGASADVAYQTTVENLPWKALSWAYRNLRPTNDSNTFQILKPMDGIVNPE</sequence>
<dbReference type="Proteomes" id="UP000301737">
    <property type="component" value="Unassembled WGS sequence"/>
</dbReference>
<dbReference type="Pfam" id="PF14510">
    <property type="entry name" value="ABC_trans_N"/>
    <property type="match status" value="1"/>
</dbReference>
<proteinExistence type="predicted"/>
<gene>
    <name evidence="3" type="ORF">ZYGM_002721</name>
</gene>
<dbReference type="EMBL" id="BIMX01000003">
    <property type="protein sequence ID" value="GCE97843.1"/>
    <property type="molecule type" value="Genomic_DNA"/>
</dbReference>
<evidence type="ECO:0000313" key="3">
    <source>
        <dbReference type="EMBL" id="GCE97843.1"/>
    </source>
</evidence>
<feature type="domain" description="Pleiotropic ABC efflux transporter N-terminal" evidence="2">
    <location>
        <begin position="52"/>
        <end position="129"/>
    </location>
</feature>